<proteinExistence type="predicted"/>
<name>A0A6J4QLK0_9BURK</name>
<accession>A0A6J4QLK0</accession>
<protein>
    <submittedName>
        <fullName evidence="2">Hydroxymethylpyrimidine ABC transporter, substrate-binding component</fullName>
    </submittedName>
</protein>
<dbReference type="AlphaFoldDB" id="A0A6J4QLK0"/>
<feature type="non-terminal residue" evidence="2">
    <location>
        <position position="120"/>
    </location>
</feature>
<sequence>HLLHGRHGEEPHQGDRLLRQGDDGRLEELPGRSRAGQRPDQAGQPEHDRRTAHLQRRQAQGDGHCHQRRCDQARHRHHERGAHQAELQLPGGEQAARPGQAQAGRRVQARLHQGREGDAL</sequence>
<dbReference type="EMBL" id="CADCUX010000706">
    <property type="protein sequence ID" value="CAA9440848.1"/>
    <property type="molecule type" value="Genomic_DNA"/>
</dbReference>
<feature type="non-terminal residue" evidence="2">
    <location>
        <position position="1"/>
    </location>
</feature>
<feature type="compositionally biased region" description="Low complexity" evidence="1">
    <location>
        <begin position="91"/>
        <end position="106"/>
    </location>
</feature>
<gene>
    <name evidence="2" type="ORF">AVDCRST_MAG51-3253</name>
</gene>
<feature type="compositionally biased region" description="Basic and acidic residues" evidence="1">
    <location>
        <begin position="1"/>
        <end position="31"/>
    </location>
</feature>
<feature type="region of interest" description="Disordered" evidence="1">
    <location>
        <begin position="1"/>
        <end position="120"/>
    </location>
</feature>
<organism evidence="2">
    <name type="scientific">uncultured Ramlibacter sp</name>
    <dbReference type="NCBI Taxonomy" id="260755"/>
    <lineage>
        <taxon>Bacteria</taxon>
        <taxon>Pseudomonadati</taxon>
        <taxon>Pseudomonadota</taxon>
        <taxon>Betaproteobacteria</taxon>
        <taxon>Burkholderiales</taxon>
        <taxon>Comamonadaceae</taxon>
        <taxon>Ramlibacter</taxon>
        <taxon>environmental samples</taxon>
    </lineage>
</organism>
<reference evidence="2" key="1">
    <citation type="submission" date="2020-02" db="EMBL/GenBank/DDBJ databases">
        <authorList>
            <person name="Meier V. D."/>
        </authorList>
    </citation>
    <scope>NUCLEOTIDE SEQUENCE</scope>
    <source>
        <strain evidence="2">AVDCRST_MAG51</strain>
    </source>
</reference>
<feature type="compositionally biased region" description="Basic and acidic residues" evidence="1">
    <location>
        <begin position="63"/>
        <end position="73"/>
    </location>
</feature>
<evidence type="ECO:0000313" key="2">
    <source>
        <dbReference type="EMBL" id="CAA9440848.1"/>
    </source>
</evidence>
<evidence type="ECO:0000256" key="1">
    <source>
        <dbReference type="SAM" id="MobiDB-lite"/>
    </source>
</evidence>